<dbReference type="SUPFAM" id="SSF56112">
    <property type="entry name" value="Protein kinase-like (PK-like)"/>
    <property type="match status" value="1"/>
</dbReference>
<feature type="domain" description="S-locus receptor kinase C-terminal" evidence="1">
    <location>
        <begin position="72"/>
        <end position="115"/>
    </location>
</feature>
<dbReference type="Gene3D" id="1.10.510.10">
    <property type="entry name" value="Transferase(Phosphotransferase) domain 1"/>
    <property type="match status" value="1"/>
</dbReference>
<evidence type="ECO:0000313" key="2">
    <source>
        <dbReference type="EMBL" id="MED6115018.1"/>
    </source>
</evidence>
<evidence type="ECO:0000313" key="3">
    <source>
        <dbReference type="Proteomes" id="UP001341840"/>
    </source>
</evidence>
<reference evidence="2 3" key="1">
    <citation type="journal article" date="2023" name="Plants (Basel)">
        <title>Bridging the Gap: Combining Genomics and Transcriptomics Approaches to Understand Stylosanthes scabra, an Orphan Legume from the Brazilian Caatinga.</title>
        <authorList>
            <person name="Ferreira-Neto J.R.C."/>
            <person name="da Silva M.D."/>
            <person name="Binneck E."/>
            <person name="de Melo N.F."/>
            <person name="da Silva R.H."/>
            <person name="de Melo A.L.T.M."/>
            <person name="Pandolfi V."/>
            <person name="Bustamante F.O."/>
            <person name="Brasileiro-Vidal A.C."/>
            <person name="Benko-Iseppon A.M."/>
        </authorList>
    </citation>
    <scope>NUCLEOTIDE SEQUENCE [LARGE SCALE GENOMIC DNA]</scope>
    <source>
        <tissue evidence="2">Leaves</tissue>
    </source>
</reference>
<accession>A0ABU6QTV3</accession>
<organism evidence="2 3">
    <name type="scientific">Stylosanthes scabra</name>
    <dbReference type="NCBI Taxonomy" id="79078"/>
    <lineage>
        <taxon>Eukaryota</taxon>
        <taxon>Viridiplantae</taxon>
        <taxon>Streptophyta</taxon>
        <taxon>Embryophyta</taxon>
        <taxon>Tracheophyta</taxon>
        <taxon>Spermatophyta</taxon>
        <taxon>Magnoliopsida</taxon>
        <taxon>eudicotyledons</taxon>
        <taxon>Gunneridae</taxon>
        <taxon>Pentapetalae</taxon>
        <taxon>rosids</taxon>
        <taxon>fabids</taxon>
        <taxon>Fabales</taxon>
        <taxon>Fabaceae</taxon>
        <taxon>Papilionoideae</taxon>
        <taxon>50 kb inversion clade</taxon>
        <taxon>dalbergioids sensu lato</taxon>
        <taxon>Dalbergieae</taxon>
        <taxon>Pterocarpus clade</taxon>
        <taxon>Stylosanthes</taxon>
    </lineage>
</organism>
<sequence>MIFRVGTSTNFIGQAWTLWKEKKGLELTDSSMEDSYDELEALRCIQIGLLCVQQHPEDRPSMSNVVMMLGSEVALPQPKEPSFLTETSLLQAVSSANQQSIISANEISVTQLEPR</sequence>
<dbReference type="PANTHER" id="PTHR27006">
    <property type="entry name" value="PROMASTIGOTE SURFACE ANTIGEN PROTEIN PSA"/>
    <property type="match status" value="1"/>
</dbReference>
<keyword evidence="3" id="KW-1185">Reference proteome</keyword>
<protein>
    <recommendedName>
        <fullName evidence="1">S-locus receptor kinase C-terminal domain-containing protein</fullName>
    </recommendedName>
</protein>
<dbReference type="EMBL" id="JASCZI010001464">
    <property type="protein sequence ID" value="MED6115018.1"/>
    <property type="molecule type" value="Genomic_DNA"/>
</dbReference>
<dbReference type="InterPro" id="IPR011009">
    <property type="entry name" value="Kinase-like_dom_sf"/>
</dbReference>
<proteinExistence type="predicted"/>
<evidence type="ECO:0000259" key="1">
    <source>
        <dbReference type="Pfam" id="PF11883"/>
    </source>
</evidence>
<gene>
    <name evidence="2" type="ORF">PIB30_086138</name>
</gene>
<dbReference type="Proteomes" id="UP001341840">
    <property type="component" value="Unassembled WGS sequence"/>
</dbReference>
<name>A0ABU6QTV3_9FABA</name>
<dbReference type="InterPro" id="IPR021820">
    <property type="entry name" value="S-locus_recpt_kinase_C"/>
</dbReference>
<comment type="caution">
    <text evidence="2">The sequence shown here is derived from an EMBL/GenBank/DDBJ whole genome shotgun (WGS) entry which is preliminary data.</text>
</comment>
<dbReference type="PANTHER" id="PTHR27006:SF587">
    <property type="entry name" value="RECEPTOR-LIKE SERINE_THREONINE-PROTEIN KINASE"/>
    <property type="match status" value="1"/>
</dbReference>
<dbReference type="Pfam" id="PF11883">
    <property type="entry name" value="DUF3403"/>
    <property type="match status" value="1"/>
</dbReference>